<sequence>MSCRARLSSFSSRARRWAWAPRRWWRPAPWTKSRPSSGSTSP</sequence>
<accession>A0A0A8ZMC2</accession>
<protein>
    <submittedName>
        <fullName evidence="1">Uncharacterized protein</fullName>
    </submittedName>
</protein>
<dbReference type="AlphaFoldDB" id="A0A0A8ZMC2"/>
<name>A0A0A8ZMC2_ARUDO</name>
<dbReference type="EMBL" id="GBRH01259052">
    <property type="protein sequence ID" value="JAD38843.1"/>
    <property type="molecule type" value="Transcribed_RNA"/>
</dbReference>
<organism evidence="1">
    <name type="scientific">Arundo donax</name>
    <name type="common">Giant reed</name>
    <name type="synonym">Donax arundinaceus</name>
    <dbReference type="NCBI Taxonomy" id="35708"/>
    <lineage>
        <taxon>Eukaryota</taxon>
        <taxon>Viridiplantae</taxon>
        <taxon>Streptophyta</taxon>
        <taxon>Embryophyta</taxon>
        <taxon>Tracheophyta</taxon>
        <taxon>Spermatophyta</taxon>
        <taxon>Magnoliopsida</taxon>
        <taxon>Liliopsida</taxon>
        <taxon>Poales</taxon>
        <taxon>Poaceae</taxon>
        <taxon>PACMAD clade</taxon>
        <taxon>Arundinoideae</taxon>
        <taxon>Arundineae</taxon>
        <taxon>Arundo</taxon>
    </lineage>
</organism>
<evidence type="ECO:0000313" key="1">
    <source>
        <dbReference type="EMBL" id="JAD38843.1"/>
    </source>
</evidence>
<reference evidence="1" key="2">
    <citation type="journal article" date="2015" name="Data Brief">
        <title>Shoot transcriptome of the giant reed, Arundo donax.</title>
        <authorList>
            <person name="Barrero R.A."/>
            <person name="Guerrero F.D."/>
            <person name="Moolhuijzen P."/>
            <person name="Goolsby J.A."/>
            <person name="Tidwell J."/>
            <person name="Bellgard S.E."/>
            <person name="Bellgard M.I."/>
        </authorList>
    </citation>
    <scope>NUCLEOTIDE SEQUENCE</scope>
    <source>
        <tissue evidence="1">Shoot tissue taken approximately 20 cm above the soil surface</tissue>
    </source>
</reference>
<reference evidence="1" key="1">
    <citation type="submission" date="2014-09" db="EMBL/GenBank/DDBJ databases">
        <authorList>
            <person name="Magalhaes I.L.F."/>
            <person name="Oliveira U."/>
            <person name="Santos F.R."/>
            <person name="Vidigal T.H.D.A."/>
            <person name="Brescovit A.D."/>
            <person name="Santos A.J."/>
        </authorList>
    </citation>
    <scope>NUCLEOTIDE SEQUENCE</scope>
    <source>
        <tissue evidence="1">Shoot tissue taken approximately 20 cm above the soil surface</tissue>
    </source>
</reference>
<proteinExistence type="predicted"/>